<comment type="caution">
    <text evidence="7">The sequence shown here is derived from an EMBL/GenBank/DDBJ whole genome shotgun (WGS) entry which is preliminary data.</text>
</comment>
<dbReference type="EC" id="2.1.1.-" evidence="6"/>
<dbReference type="GO" id="GO:0032259">
    <property type="term" value="P:methylation"/>
    <property type="evidence" value="ECO:0007669"/>
    <property type="project" value="UniProtKB-KW"/>
</dbReference>
<sequence length="323" mass="35219">MVRTDNDTWDIASSVGATATMVAAGRARANRAALIDDPFAEPLVRAVGIDFFIRWASGELDSADVDIADAPWGMQRMTDQQAARTRFIDAFFAQCQQSAQQDDIRQVVLLAAGLDARGYRLPWAAGTTVFEIDVPKVVEFKTAALAGLGAAPTADVRGVPIDLRHDWPSALRQAGFDTGQPTAWAAEGLFGYLPPQAQDRLLDNITELSADGSQLIAEVFFSAPASRELFDAIYQRWYDHGLNIGIQELGFPGVRNDVAGYLADRGWLVQRTPINKLLVDNGFRPHAAVGATPEEALFAENYFCTACTGKAHPHAERQRRQAT</sequence>
<dbReference type="Proteomes" id="UP000193317">
    <property type="component" value="Unassembled WGS sequence"/>
</dbReference>
<dbReference type="NCBIfam" id="TIGR00027">
    <property type="entry name" value="mthyl_TIGR00027"/>
    <property type="match status" value="1"/>
</dbReference>
<evidence type="ECO:0000256" key="1">
    <source>
        <dbReference type="ARBA" id="ARBA00003907"/>
    </source>
</evidence>
<protein>
    <recommendedName>
        <fullName evidence="6">S-adenosyl-L-methionine-dependent methyltransferase</fullName>
        <ecNumber evidence="6">2.1.1.-</ecNumber>
    </recommendedName>
</protein>
<evidence type="ECO:0000256" key="6">
    <source>
        <dbReference type="RuleBase" id="RU362030"/>
    </source>
</evidence>
<reference evidence="7 8" key="1">
    <citation type="submission" date="2016-01" db="EMBL/GenBank/DDBJ databases">
        <title>The new phylogeny of the genus Mycobacterium.</title>
        <authorList>
            <person name="Tarcisio F."/>
            <person name="Conor M."/>
            <person name="Antonella G."/>
            <person name="Elisabetta G."/>
            <person name="Giulia F.S."/>
            <person name="Sara T."/>
            <person name="Anna F."/>
            <person name="Clotilde B."/>
            <person name="Roberto B."/>
            <person name="Veronica D.S."/>
            <person name="Fabio R."/>
            <person name="Monica P."/>
            <person name="Olivier J."/>
            <person name="Enrico T."/>
            <person name="Nicola S."/>
        </authorList>
    </citation>
    <scope>NUCLEOTIDE SEQUENCE [LARGE SCALE GENOMIC DNA]</scope>
    <source>
        <strain evidence="7 8">DSM 44166</strain>
    </source>
</reference>
<keyword evidence="5 6" id="KW-0949">S-adenosyl-L-methionine</keyword>
<dbReference type="SUPFAM" id="SSF53335">
    <property type="entry name" value="S-adenosyl-L-methionine-dependent methyltransferases"/>
    <property type="match status" value="1"/>
</dbReference>
<proteinExistence type="inferred from homology"/>
<organism evidence="7 8">
    <name type="scientific">Mycobacterium szulgai</name>
    <dbReference type="NCBI Taxonomy" id="1787"/>
    <lineage>
        <taxon>Bacteria</taxon>
        <taxon>Bacillati</taxon>
        <taxon>Actinomycetota</taxon>
        <taxon>Actinomycetes</taxon>
        <taxon>Mycobacteriales</taxon>
        <taxon>Mycobacteriaceae</taxon>
        <taxon>Mycobacterium</taxon>
    </lineage>
</organism>
<keyword evidence="3 6" id="KW-0489">Methyltransferase</keyword>
<dbReference type="EMBL" id="LQPW01000125">
    <property type="protein sequence ID" value="ORW97905.1"/>
    <property type="molecule type" value="Genomic_DNA"/>
</dbReference>
<dbReference type="PANTHER" id="PTHR43619">
    <property type="entry name" value="S-ADENOSYL-L-METHIONINE-DEPENDENT METHYLTRANSFERASE YKTD-RELATED"/>
    <property type="match status" value="1"/>
</dbReference>
<evidence type="ECO:0000256" key="5">
    <source>
        <dbReference type="ARBA" id="ARBA00022691"/>
    </source>
</evidence>
<accession>A0A1X2EBW2</accession>
<dbReference type="GO" id="GO:0008168">
    <property type="term" value="F:methyltransferase activity"/>
    <property type="evidence" value="ECO:0007669"/>
    <property type="project" value="UniProtKB-UniRule"/>
</dbReference>
<evidence type="ECO:0000256" key="3">
    <source>
        <dbReference type="ARBA" id="ARBA00022603"/>
    </source>
</evidence>
<dbReference type="InterPro" id="IPR011610">
    <property type="entry name" value="SAM_mthyl_Trfase_ML2640-like"/>
</dbReference>
<dbReference type="Gene3D" id="3.40.50.150">
    <property type="entry name" value="Vaccinia Virus protein VP39"/>
    <property type="match status" value="1"/>
</dbReference>
<dbReference type="InterPro" id="IPR029063">
    <property type="entry name" value="SAM-dependent_MTases_sf"/>
</dbReference>
<dbReference type="AlphaFoldDB" id="A0A1X2EBW2"/>
<dbReference type="Pfam" id="PF04072">
    <property type="entry name" value="LCM"/>
    <property type="match status" value="1"/>
</dbReference>
<comment type="similarity">
    <text evidence="2 6">Belongs to the UPF0677 family.</text>
</comment>
<keyword evidence="4 7" id="KW-0808">Transferase</keyword>
<evidence type="ECO:0000256" key="4">
    <source>
        <dbReference type="ARBA" id="ARBA00022679"/>
    </source>
</evidence>
<comment type="function">
    <text evidence="1 6">Exhibits S-adenosyl-L-methionine-dependent methyltransferase activity.</text>
</comment>
<dbReference type="PANTHER" id="PTHR43619:SF2">
    <property type="entry name" value="S-ADENOSYL-L-METHIONINE-DEPENDENT METHYLTRANSFERASES SUPERFAMILY PROTEIN"/>
    <property type="match status" value="1"/>
</dbReference>
<dbReference type="RefSeq" id="WP_085671684.1">
    <property type="nucleotide sequence ID" value="NZ_JACKRU010000623.1"/>
</dbReference>
<gene>
    <name evidence="7" type="ORF">AWC27_04660</name>
</gene>
<evidence type="ECO:0000256" key="2">
    <source>
        <dbReference type="ARBA" id="ARBA00008138"/>
    </source>
</evidence>
<evidence type="ECO:0000313" key="7">
    <source>
        <dbReference type="EMBL" id="ORW97905.1"/>
    </source>
</evidence>
<evidence type="ECO:0000313" key="8">
    <source>
        <dbReference type="Proteomes" id="UP000193317"/>
    </source>
</evidence>
<dbReference type="STRING" id="1787.A5725_16695"/>
<name>A0A1X2EBW2_MYCSZ</name>
<keyword evidence="8" id="KW-1185">Reference proteome</keyword>
<dbReference type="OrthoDB" id="9806164at2"/>
<dbReference type="InterPro" id="IPR007213">
    <property type="entry name" value="Ppm1/Ppm2/Tcmp"/>
</dbReference>